<gene>
    <name evidence="1" type="ORF">E8M01_16270</name>
</gene>
<dbReference type="Proteomes" id="UP000298781">
    <property type="component" value="Chromosome"/>
</dbReference>
<keyword evidence="2" id="KW-1185">Reference proteome</keyword>
<organism evidence="1 2">
    <name type="scientific">Phreatobacter stygius</name>
    <dbReference type="NCBI Taxonomy" id="1940610"/>
    <lineage>
        <taxon>Bacteria</taxon>
        <taxon>Pseudomonadati</taxon>
        <taxon>Pseudomonadota</taxon>
        <taxon>Alphaproteobacteria</taxon>
        <taxon>Hyphomicrobiales</taxon>
        <taxon>Phreatobacteraceae</taxon>
        <taxon>Phreatobacter</taxon>
    </lineage>
</organism>
<dbReference type="OrthoDB" id="4070623at2"/>
<dbReference type="Pfam" id="PF05954">
    <property type="entry name" value="Phage_GPD"/>
    <property type="match status" value="1"/>
</dbReference>
<evidence type="ECO:0000313" key="2">
    <source>
        <dbReference type="Proteomes" id="UP000298781"/>
    </source>
</evidence>
<proteinExistence type="predicted"/>
<accession>A0A4D7AV46</accession>
<evidence type="ECO:0000313" key="1">
    <source>
        <dbReference type="EMBL" id="QCI65624.1"/>
    </source>
</evidence>
<dbReference type="Gene3D" id="3.55.50.10">
    <property type="entry name" value="Baseplate protein-like domains"/>
    <property type="match status" value="1"/>
</dbReference>
<protein>
    <submittedName>
        <fullName evidence="1">Late control protein D</fullName>
    </submittedName>
</protein>
<sequence>MIPLPQPAEPLFKLLIKGIDVSSELAPQLISCTYTDHVHGKADEIEVEVHDKDGWWRGPWCPEHGDKAQLWIGYKPALLVPAGSFELDEPSAKISRSGDTFSMRGVSAPITRSLRTRRTRGYENQSLRQIAQKIASEHGLTVVGNPPDVQFERRDQRRERDLEFLSRSAEEFGAYFTVKGNQLVFSRRDEVHGRASVLTIEVSDPNLITADLKKGSHRTYSRARASYYEGNQRRHINVEVQDQSVRNGDTLRIDERSENEGQARQRARSSLQRENLKKLTGNLVFVGNPYLLAGQNIALGQTFGKWAGKYVIKQSRHHITRSGYTTNIEVNGV</sequence>
<dbReference type="EMBL" id="CP039690">
    <property type="protein sequence ID" value="QCI65624.1"/>
    <property type="molecule type" value="Genomic_DNA"/>
</dbReference>
<dbReference type="SUPFAM" id="SSF69279">
    <property type="entry name" value="Phage tail proteins"/>
    <property type="match status" value="1"/>
</dbReference>
<dbReference type="RefSeq" id="WP_136961070.1">
    <property type="nucleotide sequence ID" value="NZ_CP039690.1"/>
</dbReference>
<reference evidence="1 2" key="1">
    <citation type="submission" date="2019-04" db="EMBL/GenBank/DDBJ databases">
        <title>Phreatobacter aquaticus sp. nov.</title>
        <authorList>
            <person name="Choi A."/>
        </authorList>
    </citation>
    <scope>NUCLEOTIDE SEQUENCE [LARGE SCALE GENOMIC DNA]</scope>
    <source>
        <strain evidence="1 2">KCTC 52518</strain>
    </source>
</reference>
<name>A0A4D7AV46_9HYPH</name>
<dbReference type="AlphaFoldDB" id="A0A4D7AV46"/>
<dbReference type="KEGG" id="pstg:E8M01_16270"/>